<dbReference type="Proteomes" id="UP000192315">
    <property type="component" value="Unassembled WGS sequence"/>
</dbReference>
<comment type="caution">
    <text evidence="5">The sequence shown here is derived from an EMBL/GenBank/DDBJ whole genome shotgun (WGS) entry which is preliminary data.</text>
</comment>
<evidence type="ECO:0000256" key="2">
    <source>
        <dbReference type="ARBA" id="ARBA00022746"/>
    </source>
</evidence>
<dbReference type="RefSeq" id="WP_084272691.1">
    <property type="nucleotide sequence ID" value="NZ_FWYE01000002.1"/>
</dbReference>
<sequence length="169" mass="20077">MIIQYLYYAAGIVSGLIGMEFIARLTHKYLMHGILWPIHKDHHIPSGRRFQRNNLFALFFAFISMSLFIASFETKDFIYMSFGIGMLFYGILYLIIHDMIIHNYYLHLRNRKHSRYINKLIEVHELHHINDGRGKGMNWGFLLYIPGIDKTRVDLERINSKKNLDTLKQ</sequence>
<dbReference type="PANTHER" id="PTHR31899">
    <property type="entry name" value="BETA-CAROTENE 3-HYDROXYLASE 1, CHLOROPLASTIC"/>
    <property type="match status" value="1"/>
</dbReference>
<dbReference type="GO" id="GO:0016123">
    <property type="term" value="P:xanthophyll biosynthetic process"/>
    <property type="evidence" value="ECO:0007669"/>
    <property type="project" value="TreeGrafter"/>
</dbReference>
<keyword evidence="4" id="KW-0812">Transmembrane</keyword>
<accession>A0A8G2FWJ1</accession>
<keyword evidence="3" id="KW-0560">Oxidoreductase</keyword>
<keyword evidence="4" id="KW-0472">Membrane</keyword>
<evidence type="ECO:0000256" key="3">
    <source>
        <dbReference type="ARBA" id="ARBA00023002"/>
    </source>
</evidence>
<dbReference type="AlphaFoldDB" id="A0A8G2FWJ1"/>
<name>A0A8G2FWJ1_PICTO</name>
<comment type="similarity">
    <text evidence="1">Belongs to the sterol desaturase family.</text>
</comment>
<evidence type="ECO:0000256" key="1">
    <source>
        <dbReference type="ARBA" id="ARBA00009324"/>
    </source>
</evidence>
<dbReference type="GO" id="GO:0016119">
    <property type="term" value="P:carotene metabolic process"/>
    <property type="evidence" value="ECO:0007669"/>
    <property type="project" value="TreeGrafter"/>
</dbReference>
<gene>
    <name evidence="5" type="ORF">SAMN02745355_0725</name>
</gene>
<feature type="transmembrane region" description="Helical" evidence="4">
    <location>
        <begin position="6"/>
        <end position="23"/>
    </location>
</feature>
<evidence type="ECO:0000256" key="4">
    <source>
        <dbReference type="SAM" id="Phobius"/>
    </source>
</evidence>
<dbReference type="EMBL" id="FWYE01000002">
    <property type="protein sequence ID" value="SMD30812.1"/>
    <property type="molecule type" value="Genomic_DNA"/>
</dbReference>
<organism evidence="5 6">
    <name type="scientific">Picrophilus torridus (strain ATCC 700027 / DSM 9790 / JCM 10055 / NBRC 100828 / KAW 2/3)</name>
    <dbReference type="NCBI Taxonomy" id="1122961"/>
    <lineage>
        <taxon>Archaea</taxon>
        <taxon>Methanobacteriati</taxon>
        <taxon>Thermoplasmatota</taxon>
        <taxon>Thermoplasmata</taxon>
        <taxon>Thermoplasmatales</taxon>
        <taxon>Picrophilaceae</taxon>
        <taxon>Picrophilus</taxon>
    </lineage>
</organism>
<evidence type="ECO:0000313" key="5">
    <source>
        <dbReference type="EMBL" id="SMD30812.1"/>
    </source>
</evidence>
<dbReference type="GO" id="GO:0010291">
    <property type="term" value="F:beta-carotene 3-hydroxylase activity"/>
    <property type="evidence" value="ECO:0007669"/>
    <property type="project" value="TreeGrafter"/>
</dbReference>
<evidence type="ECO:0000313" key="6">
    <source>
        <dbReference type="Proteomes" id="UP000192315"/>
    </source>
</evidence>
<reference evidence="5 6" key="1">
    <citation type="submission" date="2017-04" db="EMBL/GenBank/DDBJ databases">
        <authorList>
            <person name="Varghese N."/>
            <person name="Submissions S."/>
        </authorList>
    </citation>
    <scope>NUCLEOTIDE SEQUENCE [LARGE SCALE GENOMIC DNA]</scope>
    <source>
        <strain evidence="5 6">DSM 9789</strain>
    </source>
</reference>
<protein>
    <submittedName>
        <fullName evidence="5">Beta-carotene 3-hydroxylase</fullName>
    </submittedName>
</protein>
<dbReference type="PANTHER" id="PTHR31899:SF9">
    <property type="entry name" value="BETA-CAROTENE 3-HYDROXYLASE 1, CHLOROPLASTIC"/>
    <property type="match status" value="1"/>
</dbReference>
<keyword evidence="2" id="KW-0125">Carotenoid biosynthesis</keyword>
<keyword evidence="6" id="KW-1185">Reference proteome</keyword>
<proteinExistence type="inferred from homology"/>
<feature type="transmembrane region" description="Helical" evidence="4">
    <location>
        <begin position="78"/>
        <end position="106"/>
    </location>
</feature>
<dbReference type="InterPro" id="IPR045019">
    <property type="entry name" value="BETA-OHASE-like"/>
</dbReference>
<feature type="transmembrane region" description="Helical" evidence="4">
    <location>
        <begin position="55"/>
        <end position="72"/>
    </location>
</feature>
<keyword evidence="4" id="KW-1133">Transmembrane helix</keyword>